<dbReference type="AlphaFoldDB" id="A0A367JWY0"/>
<keyword evidence="3" id="KW-1185">Reference proteome</keyword>
<gene>
    <name evidence="2" type="ORF">CU097_010869</name>
</gene>
<evidence type="ECO:0000313" key="3">
    <source>
        <dbReference type="Proteomes" id="UP000252139"/>
    </source>
</evidence>
<comment type="caution">
    <text evidence="2">The sequence shown here is derived from an EMBL/GenBank/DDBJ whole genome shotgun (WGS) entry which is preliminary data.</text>
</comment>
<organism evidence="2 3">
    <name type="scientific">Rhizopus azygosporus</name>
    <name type="common">Rhizopus microsporus var. azygosporus</name>
    <dbReference type="NCBI Taxonomy" id="86630"/>
    <lineage>
        <taxon>Eukaryota</taxon>
        <taxon>Fungi</taxon>
        <taxon>Fungi incertae sedis</taxon>
        <taxon>Mucoromycota</taxon>
        <taxon>Mucoromycotina</taxon>
        <taxon>Mucoromycetes</taxon>
        <taxon>Mucorales</taxon>
        <taxon>Mucorineae</taxon>
        <taxon>Rhizopodaceae</taxon>
        <taxon>Rhizopus</taxon>
    </lineage>
</organism>
<protein>
    <submittedName>
        <fullName evidence="2">Uncharacterized protein</fullName>
    </submittedName>
</protein>
<feature type="region of interest" description="Disordered" evidence="1">
    <location>
        <begin position="1"/>
        <end position="39"/>
    </location>
</feature>
<reference evidence="2 3" key="1">
    <citation type="journal article" date="2018" name="G3 (Bethesda)">
        <title>Phylogenetic and Phylogenomic Definition of Rhizopus Species.</title>
        <authorList>
            <person name="Gryganskyi A.P."/>
            <person name="Golan J."/>
            <person name="Dolatabadi S."/>
            <person name="Mondo S."/>
            <person name="Robb S."/>
            <person name="Idnurm A."/>
            <person name="Muszewska A."/>
            <person name="Steczkiewicz K."/>
            <person name="Masonjones S."/>
            <person name="Liao H.L."/>
            <person name="Gajdeczka M.T."/>
            <person name="Anike F."/>
            <person name="Vuek A."/>
            <person name="Anishchenko I.M."/>
            <person name="Voigt K."/>
            <person name="de Hoog G.S."/>
            <person name="Smith M.E."/>
            <person name="Heitman J."/>
            <person name="Vilgalys R."/>
            <person name="Stajich J.E."/>
        </authorList>
    </citation>
    <scope>NUCLEOTIDE SEQUENCE [LARGE SCALE GENOMIC DNA]</scope>
    <source>
        <strain evidence="2 3">CBS 357.93</strain>
    </source>
</reference>
<feature type="compositionally biased region" description="Acidic residues" evidence="1">
    <location>
        <begin position="24"/>
        <end position="36"/>
    </location>
</feature>
<dbReference type="Proteomes" id="UP000252139">
    <property type="component" value="Unassembled WGS sequence"/>
</dbReference>
<dbReference type="EMBL" id="PJQL01000578">
    <property type="protein sequence ID" value="RCH94440.1"/>
    <property type="molecule type" value="Genomic_DNA"/>
</dbReference>
<evidence type="ECO:0000256" key="1">
    <source>
        <dbReference type="SAM" id="MobiDB-lite"/>
    </source>
</evidence>
<name>A0A367JWY0_RHIAZ</name>
<proteinExistence type="predicted"/>
<accession>A0A367JWY0</accession>
<sequence>MALRGRRYSIDGEERPSSANTVEDAGEENNEEEVGDGTEGVDAVDIFGVVDAIDNDAEQGSAKDLKFDLQRVELMSAGVTK</sequence>
<evidence type="ECO:0000313" key="2">
    <source>
        <dbReference type="EMBL" id="RCH94440.1"/>
    </source>
</evidence>